<reference evidence="1 2" key="1">
    <citation type="submission" date="2013-08" db="EMBL/GenBank/DDBJ databases">
        <authorList>
            <person name="Huang J."/>
            <person name="Wang G."/>
        </authorList>
    </citation>
    <scope>NUCLEOTIDE SEQUENCE [LARGE SCALE GENOMIC DNA]</scope>
    <source>
        <strain evidence="1 2">JSM 072002</strain>
    </source>
</reference>
<comment type="caution">
    <text evidence="1">The sequence shown here is derived from an EMBL/GenBank/DDBJ whole genome shotgun (WGS) entry which is preliminary data.</text>
</comment>
<proteinExistence type="predicted"/>
<sequence>MQRHSQKVMKIGPSPFEVTYALCNIIEGNPIRWAFTGVIMEISQQEFVPMIENTITTMLAVLLDINQKG</sequence>
<accession>A0A0A5HQ89</accession>
<protein>
    <submittedName>
        <fullName evidence="1">Uncharacterized protein</fullName>
    </submittedName>
</protein>
<organism evidence="1 2">
    <name type="scientific">Pontibacillus litoralis JSM 072002</name>
    <dbReference type="NCBI Taxonomy" id="1385512"/>
    <lineage>
        <taxon>Bacteria</taxon>
        <taxon>Bacillati</taxon>
        <taxon>Bacillota</taxon>
        <taxon>Bacilli</taxon>
        <taxon>Bacillales</taxon>
        <taxon>Bacillaceae</taxon>
        <taxon>Pontibacillus</taxon>
    </lineage>
</organism>
<evidence type="ECO:0000313" key="1">
    <source>
        <dbReference type="EMBL" id="KGX85787.1"/>
    </source>
</evidence>
<dbReference type="Proteomes" id="UP000030401">
    <property type="component" value="Unassembled WGS sequence"/>
</dbReference>
<dbReference type="AlphaFoldDB" id="A0A0A5HQ89"/>
<evidence type="ECO:0000313" key="2">
    <source>
        <dbReference type="Proteomes" id="UP000030401"/>
    </source>
</evidence>
<keyword evidence="2" id="KW-1185">Reference proteome</keyword>
<gene>
    <name evidence="1" type="ORF">N784_07950</name>
</gene>
<dbReference type="EMBL" id="AVPG01000019">
    <property type="protein sequence ID" value="KGX85787.1"/>
    <property type="molecule type" value="Genomic_DNA"/>
</dbReference>
<name>A0A0A5HQ89_9BACI</name>